<dbReference type="GO" id="GO:0008270">
    <property type="term" value="F:zinc ion binding"/>
    <property type="evidence" value="ECO:0007669"/>
    <property type="project" value="UniProtKB-KW"/>
</dbReference>
<dbReference type="Gene3D" id="2.30.30.140">
    <property type="match status" value="1"/>
</dbReference>
<evidence type="ECO:0000259" key="15">
    <source>
        <dbReference type="PROSITE" id="PS51726"/>
    </source>
</evidence>
<keyword evidence="17" id="KW-1185">Reference proteome</keyword>
<dbReference type="AlphaFoldDB" id="A0AAW0Z228"/>
<keyword evidence="11" id="KW-0539">Nucleus</keyword>
<evidence type="ECO:0000313" key="17">
    <source>
        <dbReference type="Proteomes" id="UP001388673"/>
    </source>
</evidence>
<dbReference type="InterPro" id="IPR002717">
    <property type="entry name" value="HAT_MYST-type"/>
</dbReference>
<evidence type="ECO:0000256" key="11">
    <source>
        <dbReference type="ARBA" id="ARBA00023242"/>
    </source>
</evidence>
<gene>
    <name evidence="16" type="ORF">IAR55_001392</name>
</gene>
<name>A0AAW0Z228_9TREE</name>
<dbReference type="InterPro" id="IPR016197">
    <property type="entry name" value="Chromo-like_dom_sf"/>
</dbReference>
<evidence type="ECO:0000256" key="5">
    <source>
        <dbReference type="ARBA" id="ARBA00022723"/>
    </source>
</evidence>
<reference evidence="16 17" key="1">
    <citation type="journal article" date="2024" name="bioRxiv">
        <title>Comparative genomics of Cryptococcus and Kwoniella reveals pathogenesis evolution and contrasting karyotype dynamics via intercentromeric recombination or chromosome fusion.</title>
        <authorList>
            <person name="Coelho M.A."/>
            <person name="David-Palma M."/>
            <person name="Shea T."/>
            <person name="Bowers K."/>
            <person name="McGinley-Smith S."/>
            <person name="Mohammad A.W."/>
            <person name="Gnirke A."/>
            <person name="Yurkov A.M."/>
            <person name="Nowrousian M."/>
            <person name="Sun S."/>
            <person name="Cuomo C.A."/>
            <person name="Heitman J."/>
        </authorList>
    </citation>
    <scope>NUCLEOTIDE SEQUENCE [LARGE SCALE GENOMIC DNA]</scope>
    <source>
        <strain evidence="16 17">CBS 13917</strain>
    </source>
</reference>
<keyword evidence="10" id="KW-0804">Transcription</keyword>
<protein>
    <recommendedName>
        <fullName evidence="3">histone acetyltransferase</fullName>
        <ecNumber evidence="3">2.3.1.48</ecNumber>
    </recommendedName>
</protein>
<accession>A0AAW0Z228</accession>
<sequence length="619" mass="69507">MPIRAPVTPSRPVIKAIDPSHRRELVIGSQYLVQRDAHPARPATILDTRLNKGVREAYVSFVGQDKRLDAWFREDEIGSEVEGDNGGPSKRIKIEDTVINGDALAEASSAPAETSRRALEPSPSVESTPEREHATMTRVRNFEDVRFGEYLIKTWYYSPYPLPVDEHVSSHADSTSSPFTIASSSSSKKRKLPHSSSFPSIASALEMHTNGHANHAQSSQEALNRSLKSSRSVSDMLAGGVGKGGEGARGRLWACDLCFKYMRTRTGWDRHTSSCSMLQPPGRKVYQRGSYTIWEVDGANATLYCQNLSLFGKLFIDHKSVFFHVENFLFYVICDAATSRRDQVMAFFSKEKLSYDDYNLACIVTFPPFQNRGFGKLLIEFSYYLTKHPHTRPSTLSPGTPERPLSDLGLKGYTAYWVSAILRFFRELLASAEPFQAVVESPKKVQSPVKPVPSKEGRTLRVRKEAHVNGSGGTDAQKGEKVSSNDLEFVTTPVPGYKGQYSITISLSDIAKACHLRIDDTAFTLFELGFLQNRRPITSTLQSKRPRLTNPPSSSSSLALQHEAEEEERERERKRKEKEEELGEWKGVEVVISRAMVDCQWEKWRVREKGVLDESFVLL</sequence>
<dbReference type="SUPFAM" id="SSF55729">
    <property type="entry name" value="Acyl-CoA N-acyltransferases (Nat)"/>
    <property type="match status" value="1"/>
</dbReference>
<comment type="subcellular location">
    <subcellularLocation>
        <location evidence="1">Nucleus</location>
    </subcellularLocation>
</comment>
<evidence type="ECO:0000256" key="6">
    <source>
        <dbReference type="ARBA" id="ARBA00022771"/>
    </source>
</evidence>
<dbReference type="Gene3D" id="3.40.630.30">
    <property type="match status" value="1"/>
</dbReference>
<dbReference type="GeneID" id="92178651"/>
<evidence type="ECO:0000256" key="7">
    <source>
        <dbReference type="ARBA" id="ARBA00022833"/>
    </source>
</evidence>
<dbReference type="Gene3D" id="1.10.10.10">
    <property type="entry name" value="Winged helix-like DNA-binding domain superfamily/Winged helix DNA-binding domain"/>
    <property type="match status" value="1"/>
</dbReference>
<dbReference type="Pfam" id="PF01853">
    <property type="entry name" value="MOZ_SAS"/>
    <property type="match status" value="1"/>
</dbReference>
<feature type="region of interest" description="Disordered" evidence="14">
    <location>
        <begin position="106"/>
        <end position="137"/>
    </location>
</feature>
<evidence type="ECO:0000256" key="8">
    <source>
        <dbReference type="ARBA" id="ARBA00022990"/>
    </source>
</evidence>
<evidence type="ECO:0000313" key="16">
    <source>
        <dbReference type="EMBL" id="KAK8864146.1"/>
    </source>
</evidence>
<dbReference type="SUPFAM" id="SSF54160">
    <property type="entry name" value="Chromo domain-like"/>
    <property type="match status" value="1"/>
</dbReference>
<evidence type="ECO:0000256" key="2">
    <source>
        <dbReference type="ARBA" id="ARBA00010107"/>
    </source>
</evidence>
<evidence type="ECO:0000256" key="10">
    <source>
        <dbReference type="ARBA" id="ARBA00023163"/>
    </source>
</evidence>
<dbReference type="GO" id="GO:0006355">
    <property type="term" value="P:regulation of DNA-templated transcription"/>
    <property type="evidence" value="ECO:0007669"/>
    <property type="project" value="InterPro"/>
</dbReference>
<dbReference type="PANTHER" id="PTHR10615:SF219">
    <property type="entry name" value="HISTONE ACETYLTRANSFERASE KAT5"/>
    <property type="match status" value="1"/>
</dbReference>
<dbReference type="GO" id="GO:0035267">
    <property type="term" value="C:NuA4 histone acetyltransferase complex"/>
    <property type="evidence" value="ECO:0007669"/>
    <property type="project" value="TreeGrafter"/>
</dbReference>
<dbReference type="RefSeq" id="XP_066804442.1">
    <property type="nucleotide sequence ID" value="XM_066944519.1"/>
</dbReference>
<dbReference type="InterPro" id="IPR016181">
    <property type="entry name" value="Acyl_CoA_acyltransferase"/>
</dbReference>
<evidence type="ECO:0000256" key="9">
    <source>
        <dbReference type="ARBA" id="ARBA00023015"/>
    </source>
</evidence>
<organism evidence="16 17">
    <name type="scientific">Kwoniella newhampshirensis</name>
    <dbReference type="NCBI Taxonomy" id="1651941"/>
    <lineage>
        <taxon>Eukaryota</taxon>
        <taxon>Fungi</taxon>
        <taxon>Dikarya</taxon>
        <taxon>Basidiomycota</taxon>
        <taxon>Agaricomycotina</taxon>
        <taxon>Tremellomycetes</taxon>
        <taxon>Tremellales</taxon>
        <taxon>Cryptococcaceae</taxon>
        <taxon>Kwoniella</taxon>
    </lineage>
</organism>
<dbReference type="FunFam" id="3.40.630.30:FF:000156">
    <property type="entry name" value="Histone acetyltransferase"/>
    <property type="match status" value="1"/>
</dbReference>
<keyword evidence="5" id="KW-0479">Metal-binding</keyword>
<comment type="similarity">
    <text evidence="2">Belongs to the MYST (SAS/MOZ) family.</text>
</comment>
<dbReference type="GO" id="GO:0005634">
    <property type="term" value="C:nucleus"/>
    <property type="evidence" value="ECO:0007669"/>
    <property type="project" value="UniProtKB-SubCell"/>
</dbReference>
<evidence type="ECO:0000256" key="3">
    <source>
        <dbReference type="ARBA" id="ARBA00013184"/>
    </source>
</evidence>
<proteinExistence type="inferred from homology"/>
<feature type="domain" description="MYST-type HAT" evidence="15">
    <location>
        <begin position="137"/>
        <end position="587"/>
    </location>
</feature>
<dbReference type="PROSITE" id="PS51726">
    <property type="entry name" value="MYST_HAT"/>
    <property type="match status" value="1"/>
</dbReference>
<keyword evidence="7" id="KW-0862">Zinc</keyword>
<dbReference type="EMBL" id="JBCAWK010000003">
    <property type="protein sequence ID" value="KAK8864146.1"/>
    <property type="molecule type" value="Genomic_DNA"/>
</dbReference>
<evidence type="ECO:0000256" key="14">
    <source>
        <dbReference type="SAM" id="MobiDB-lite"/>
    </source>
</evidence>
<dbReference type="InterPro" id="IPR036388">
    <property type="entry name" value="WH-like_DNA-bd_sf"/>
</dbReference>
<dbReference type="Gene3D" id="3.30.60.60">
    <property type="entry name" value="N-acetyl transferase-like"/>
    <property type="match status" value="1"/>
</dbReference>
<feature type="compositionally biased region" description="Polar residues" evidence="14">
    <location>
        <begin position="550"/>
        <end position="559"/>
    </location>
</feature>
<evidence type="ECO:0000256" key="1">
    <source>
        <dbReference type="ARBA" id="ARBA00004123"/>
    </source>
</evidence>
<dbReference type="Pfam" id="PF17772">
    <property type="entry name" value="zf-MYST"/>
    <property type="match status" value="1"/>
</dbReference>
<feature type="region of interest" description="Disordered" evidence="14">
    <location>
        <begin position="167"/>
        <end position="197"/>
    </location>
</feature>
<dbReference type="Proteomes" id="UP001388673">
    <property type="component" value="Unassembled WGS sequence"/>
</dbReference>
<dbReference type="GO" id="GO:0046972">
    <property type="term" value="F:histone H4K16 acetyltransferase activity"/>
    <property type="evidence" value="ECO:0007669"/>
    <property type="project" value="TreeGrafter"/>
</dbReference>
<keyword evidence="4" id="KW-0808">Transferase</keyword>
<feature type="compositionally biased region" description="Basic and acidic residues" evidence="14">
    <location>
        <begin position="128"/>
        <end position="137"/>
    </location>
</feature>
<feature type="active site" description="Proton donor/acceptor" evidence="13">
    <location>
        <position position="402"/>
    </location>
</feature>
<dbReference type="Pfam" id="PF11717">
    <property type="entry name" value="Tudor-knot"/>
    <property type="match status" value="1"/>
</dbReference>
<feature type="compositionally biased region" description="Low complexity" evidence="14">
    <location>
        <begin position="174"/>
        <end position="186"/>
    </location>
</feature>
<keyword evidence="12" id="KW-0012">Acyltransferase</keyword>
<evidence type="ECO:0000256" key="4">
    <source>
        <dbReference type="ARBA" id="ARBA00022679"/>
    </source>
</evidence>
<dbReference type="InterPro" id="IPR050603">
    <property type="entry name" value="MYST_HAT"/>
</dbReference>
<dbReference type="InterPro" id="IPR040706">
    <property type="entry name" value="Zf-MYST"/>
</dbReference>
<comment type="caution">
    <text evidence="16">The sequence shown here is derived from an EMBL/GenBank/DDBJ whole genome shotgun (WGS) entry which is preliminary data.</text>
</comment>
<dbReference type="PANTHER" id="PTHR10615">
    <property type="entry name" value="HISTONE ACETYLTRANSFERASE"/>
    <property type="match status" value="1"/>
</dbReference>
<keyword evidence="9" id="KW-0805">Transcription regulation</keyword>
<evidence type="ECO:0000256" key="12">
    <source>
        <dbReference type="ARBA" id="ARBA00023315"/>
    </source>
</evidence>
<dbReference type="InterPro" id="IPR025995">
    <property type="entry name" value="Tudor-knot"/>
</dbReference>
<dbReference type="KEGG" id="kne:92178651"/>
<feature type="region of interest" description="Disordered" evidence="14">
    <location>
        <begin position="541"/>
        <end position="581"/>
    </location>
</feature>
<keyword evidence="8" id="KW-0007">Acetylation</keyword>
<keyword evidence="6" id="KW-0863">Zinc-finger</keyword>
<dbReference type="EC" id="2.3.1.48" evidence="3"/>
<evidence type="ECO:0000256" key="13">
    <source>
        <dbReference type="PIRSR" id="PIRSR602717-51"/>
    </source>
</evidence>